<evidence type="ECO:0000256" key="2">
    <source>
        <dbReference type="ARBA" id="ARBA00009347"/>
    </source>
</evidence>
<evidence type="ECO:0000259" key="9">
    <source>
        <dbReference type="Pfam" id="PF02771"/>
    </source>
</evidence>
<dbReference type="Gene3D" id="2.40.110.10">
    <property type="entry name" value="Butyryl-CoA Dehydrogenase, subunit A, domain 2"/>
    <property type="match status" value="1"/>
</dbReference>
<feature type="domain" description="Acyl-CoA oxidase/dehydrogenase middle" evidence="8">
    <location>
        <begin position="123"/>
        <end position="220"/>
    </location>
</feature>
<dbReference type="Proteomes" id="UP001206018">
    <property type="component" value="Unassembled WGS sequence"/>
</dbReference>
<sequence>MSRHTDFTDIENDIIDTVTKYIAREVRPHAHEMERSKTFPTEMLAAMKEMGLFGLSIPEEYGGFQLRLPVFAVVMETIAAGWTTLAAYINSHCTVAYAIAKYGSEEQKQAYLPLMATGEQRGALLLTEPGAGSDLQSIRTIATPTEDGFSISGSKIFVTNGAKATILLTLARTSFDEGTNKPRSSLFLLDKTQEGVSVTSEFHKMAYGLVDTMEIVLDKVVASKTAVLGGATGKGMRHLLDALEVGRIAIAASAVGLAANALSEAKRYASDRKSFGVAIDQHQAVQLRLAEMATKLVAARLMTAEAARAKESGERADMLSGMAKLLASESARDITEDALRIHGGYGYIDEFVVERLYREAPLYIVGEGTNDIQKLVIARRMIDESEADVLRLPQ</sequence>
<dbReference type="SUPFAM" id="SSF56645">
    <property type="entry name" value="Acyl-CoA dehydrogenase NM domain-like"/>
    <property type="match status" value="1"/>
</dbReference>
<accession>A0AAW5JAZ7</accession>
<dbReference type="GO" id="GO:0003995">
    <property type="term" value="F:acyl-CoA dehydrogenase activity"/>
    <property type="evidence" value="ECO:0007669"/>
    <property type="project" value="TreeGrafter"/>
</dbReference>
<dbReference type="InterPro" id="IPR046373">
    <property type="entry name" value="Acyl-CoA_Oxase/DH_mid-dom_sf"/>
</dbReference>
<dbReference type="FunFam" id="1.20.140.10:FF:000001">
    <property type="entry name" value="Acyl-CoA dehydrogenase"/>
    <property type="match status" value="1"/>
</dbReference>
<evidence type="ECO:0000259" key="8">
    <source>
        <dbReference type="Pfam" id="PF02770"/>
    </source>
</evidence>
<evidence type="ECO:0000313" key="10">
    <source>
        <dbReference type="EMBL" id="MCQ3024244.1"/>
    </source>
</evidence>
<keyword evidence="3 6" id="KW-0285">Flavoprotein</keyword>
<dbReference type="GO" id="GO:0050660">
    <property type="term" value="F:flavin adenine dinucleotide binding"/>
    <property type="evidence" value="ECO:0007669"/>
    <property type="project" value="InterPro"/>
</dbReference>
<dbReference type="InterPro" id="IPR036250">
    <property type="entry name" value="AcylCo_DH-like_C"/>
</dbReference>
<dbReference type="InterPro" id="IPR013786">
    <property type="entry name" value="AcylCoA_DH/ox_N"/>
</dbReference>
<dbReference type="Gene3D" id="1.10.540.10">
    <property type="entry name" value="Acyl-CoA dehydrogenase/oxidase, N-terminal domain"/>
    <property type="match status" value="1"/>
</dbReference>
<dbReference type="PIRSF" id="PIRSF016578">
    <property type="entry name" value="HsaA"/>
    <property type="match status" value="1"/>
</dbReference>
<organism evidence="10 11">
    <name type="scientific">Pseudomonas savastanoi</name>
    <name type="common">Pseudomonas syringae pv. savastanoi</name>
    <dbReference type="NCBI Taxonomy" id="29438"/>
    <lineage>
        <taxon>Bacteria</taxon>
        <taxon>Pseudomonadati</taxon>
        <taxon>Pseudomonadota</taxon>
        <taxon>Gammaproteobacteria</taxon>
        <taxon>Pseudomonadales</taxon>
        <taxon>Pseudomonadaceae</taxon>
        <taxon>Pseudomonas</taxon>
    </lineage>
</organism>
<dbReference type="SUPFAM" id="SSF47203">
    <property type="entry name" value="Acyl-CoA dehydrogenase C-terminal domain-like"/>
    <property type="match status" value="1"/>
</dbReference>
<keyword evidence="4 6" id="KW-0274">FAD</keyword>
<dbReference type="EMBL" id="JANAKN010000161">
    <property type="protein sequence ID" value="MCQ3024244.1"/>
    <property type="molecule type" value="Genomic_DNA"/>
</dbReference>
<reference evidence="10" key="1">
    <citation type="submission" date="2022-07" db="EMBL/GenBank/DDBJ databases">
        <title>The diversity of lipopeptides in the P. syringae complex parallels phylogeny and sheds light on structural diversification during evolutionary history.</title>
        <authorList>
            <person name="Bricout A."/>
            <person name="Morris C.E."/>
            <person name="Chandeysson C."/>
            <person name="Duban M."/>
            <person name="Boistel C."/>
            <person name="Chataigne G."/>
            <person name="Lecouturier D."/>
            <person name="Jacques P."/>
            <person name="Leclere V."/>
            <person name="Rochex A."/>
        </authorList>
    </citation>
    <scope>NUCLEOTIDE SEQUENCE</scope>
    <source>
        <strain evidence="10">LYR0002</strain>
    </source>
</reference>
<name>A0AAW5JAZ7_PSESS</name>
<dbReference type="InterPro" id="IPR037069">
    <property type="entry name" value="AcylCoA_DH/ox_N_sf"/>
</dbReference>
<dbReference type="Pfam" id="PF00441">
    <property type="entry name" value="Acyl-CoA_dh_1"/>
    <property type="match status" value="1"/>
</dbReference>
<dbReference type="InterPro" id="IPR009075">
    <property type="entry name" value="AcylCo_DH/oxidase_C"/>
</dbReference>
<dbReference type="InterPro" id="IPR006091">
    <property type="entry name" value="Acyl-CoA_Oxase/DH_mid-dom"/>
</dbReference>
<evidence type="ECO:0000256" key="3">
    <source>
        <dbReference type="ARBA" id="ARBA00022630"/>
    </source>
</evidence>
<evidence type="ECO:0000256" key="1">
    <source>
        <dbReference type="ARBA" id="ARBA00001974"/>
    </source>
</evidence>
<protein>
    <submittedName>
        <fullName evidence="10">Acyl-CoA dehydrogenase family protein</fullName>
    </submittedName>
</protein>
<evidence type="ECO:0000256" key="5">
    <source>
        <dbReference type="ARBA" id="ARBA00023002"/>
    </source>
</evidence>
<comment type="cofactor">
    <cofactor evidence="1 6">
        <name>FAD</name>
        <dbReference type="ChEBI" id="CHEBI:57692"/>
    </cofactor>
</comment>
<proteinExistence type="inferred from homology"/>
<dbReference type="PANTHER" id="PTHR43884">
    <property type="entry name" value="ACYL-COA DEHYDROGENASE"/>
    <property type="match status" value="1"/>
</dbReference>
<dbReference type="Gene3D" id="1.20.140.10">
    <property type="entry name" value="Butyryl-CoA Dehydrogenase, subunit A, domain 3"/>
    <property type="match status" value="1"/>
</dbReference>
<dbReference type="AlphaFoldDB" id="A0AAW5JAZ7"/>
<dbReference type="InterPro" id="IPR009100">
    <property type="entry name" value="AcylCoA_DH/oxidase_NM_dom_sf"/>
</dbReference>
<evidence type="ECO:0000256" key="4">
    <source>
        <dbReference type="ARBA" id="ARBA00022827"/>
    </source>
</evidence>
<keyword evidence="5 6" id="KW-0560">Oxidoreductase</keyword>
<comment type="caution">
    <text evidence="10">The sequence shown here is derived from an EMBL/GenBank/DDBJ whole genome shotgun (WGS) entry which is preliminary data.</text>
</comment>
<gene>
    <name evidence="10" type="ORF">NLO85_27905</name>
</gene>
<feature type="domain" description="Acyl-CoA dehydrogenase/oxidase N-terminal" evidence="9">
    <location>
        <begin position="11"/>
        <end position="119"/>
    </location>
</feature>
<dbReference type="PANTHER" id="PTHR43884:SF12">
    <property type="entry name" value="ISOVALERYL-COA DEHYDROGENASE, MITOCHONDRIAL-RELATED"/>
    <property type="match status" value="1"/>
</dbReference>
<evidence type="ECO:0000259" key="7">
    <source>
        <dbReference type="Pfam" id="PF00441"/>
    </source>
</evidence>
<evidence type="ECO:0000256" key="6">
    <source>
        <dbReference type="RuleBase" id="RU362125"/>
    </source>
</evidence>
<comment type="similarity">
    <text evidence="2 6">Belongs to the acyl-CoA dehydrogenase family.</text>
</comment>
<feature type="domain" description="Acyl-CoA dehydrogenase/oxidase C-terminal" evidence="7">
    <location>
        <begin position="233"/>
        <end position="381"/>
    </location>
</feature>
<dbReference type="Pfam" id="PF02770">
    <property type="entry name" value="Acyl-CoA_dh_M"/>
    <property type="match status" value="1"/>
</dbReference>
<dbReference type="Pfam" id="PF02771">
    <property type="entry name" value="Acyl-CoA_dh_N"/>
    <property type="match status" value="1"/>
</dbReference>
<dbReference type="RefSeq" id="WP_255884986.1">
    <property type="nucleotide sequence ID" value="NZ_JANAKN010000161.1"/>
</dbReference>
<evidence type="ECO:0000313" key="11">
    <source>
        <dbReference type="Proteomes" id="UP001206018"/>
    </source>
</evidence>